<accession>A0A4S3KAY2</accession>
<dbReference type="InterPro" id="IPR006070">
    <property type="entry name" value="Sua5-like_dom"/>
</dbReference>
<evidence type="ECO:0000256" key="3">
    <source>
        <dbReference type="ARBA" id="ARBA00022679"/>
    </source>
</evidence>
<comment type="catalytic activity">
    <reaction evidence="8 9">
        <text>L-threonine + hydrogencarbonate + ATP = L-threonylcarbamoyladenylate + diphosphate + H2O</text>
        <dbReference type="Rhea" id="RHEA:36407"/>
        <dbReference type="ChEBI" id="CHEBI:15377"/>
        <dbReference type="ChEBI" id="CHEBI:17544"/>
        <dbReference type="ChEBI" id="CHEBI:30616"/>
        <dbReference type="ChEBI" id="CHEBI:33019"/>
        <dbReference type="ChEBI" id="CHEBI:57926"/>
        <dbReference type="ChEBI" id="CHEBI:73682"/>
        <dbReference type="EC" id="2.7.7.87"/>
    </reaction>
</comment>
<proteinExistence type="inferred from homology"/>
<evidence type="ECO:0000256" key="5">
    <source>
        <dbReference type="ARBA" id="ARBA00022695"/>
    </source>
</evidence>
<dbReference type="AlphaFoldDB" id="A0A4S3KAY2"/>
<comment type="function">
    <text evidence="9">Required for the formation of a threonylcarbamoyl group on adenosine at position 37 (t(6)A37) in tRNAs that read codons beginning with adenine. Catalyzes the conversion of L-threonine, HCO(3)(-)/CO(2) and ATP to give threonylcarbamoyl-AMP (TC-AMP) as the acyladenylate intermediate, with the release of diphosphate.</text>
</comment>
<dbReference type="GO" id="GO:0003725">
    <property type="term" value="F:double-stranded RNA binding"/>
    <property type="evidence" value="ECO:0007669"/>
    <property type="project" value="InterPro"/>
</dbReference>
<dbReference type="HAMAP" id="MF_01852">
    <property type="entry name" value="TsaC"/>
    <property type="match status" value="1"/>
</dbReference>
<dbReference type="GO" id="GO:0006450">
    <property type="term" value="P:regulation of translational fidelity"/>
    <property type="evidence" value="ECO:0007669"/>
    <property type="project" value="TreeGrafter"/>
</dbReference>
<comment type="similarity">
    <text evidence="9">Belongs to the SUA5 family. TsaC subfamily.</text>
</comment>
<dbReference type="GO" id="GO:0005524">
    <property type="term" value="F:ATP binding"/>
    <property type="evidence" value="ECO:0007669"/>
    <property type="project" value="UniProtKB-UniRule"/>
</dbReference>
<evidence type="ECO:0000256" key="8">
    <source>
        <dbReference type="ARBA" id="ARBA00048366"/>
    </source>
</evidence>
<feature type="domain" description="YrdC-like" evidence="10">
    <location>
        <begin position="3"/>
        <end position="184"/>
    </location>
</feature>
<dbReference type="GO" id="GO:0061710">
    <property type="term" value="F:L-threonylcarbamoyladenylate synthase"/>
    <property type="evidence" value="ECO:0007669"/>
    <property type="project" value="UniProtKB-EC"/>
</dbReference>
<dbReference type="InterPro" id="IPR023535">
    <property type="entry name" value="TC-AMP_synthase"/>
</dbReference>
<dbReference type="InterPro" id="IPR050156">
    <property type="entry name" value="TC-AMP_synthase_SUA5"/>
</dbReference>
<keyword evidence="12" id="KW-1185">Reference proteome</keyword>
<evidence type="ECO:0000313" key="12">
    <source>
        <dbReference type="Proteomes" id="UP000295341"/>
    </source>
</evidence>
<evidence type="ECO:0000256" key="9">
    <source>
        <dbReference type="HAMAP-Rule" id="MF_01852"/>
    </source>
</evidence>
<keyword evidence="5 9" id="KW-0548">Nucleotidyltransferase</keyword>
<dbReference type="GO" id="GO:0000049">
    <property type="term" value="F:tRNA binding"/>
    <property type="evidence" value="ECO:0007669"/>
    <property type="project" value="TreeGrafter"/>
</dbReference>
<dbReference type="GO" id="GO:0002949">
    <property type="term" value="P:tRNA threonylcarbamoyladenosine modification"/>
    <property type="evidence" value="ECO:0007669"/>
    <property type="project" value="UniProtKB-UniRule"/>
</dbReference>
<organism evidence="11 12">
    <name type="scientific">Panacagrimonas perspica</name>
    <dbReference type="NCBI Taxonomy" id="381431"/>
    <lineage>
        <taxon>Bacteria</taxon>
        <taxon>Pseudomonadati</taxon>
        <taxon>Pseudomonadota</taxon>
        <taxon>Gammaproteobacteria</taxon>
        <taxon>Nevskiales</taxon>
        <taxon>Nevskiaceae</taxon>
        <taxon>Panacagrimonas</taxon>
    </lineage>
</organism>
<gene>
    <name evidence="9" type="primary">tsaC</name>
    <name evidence="11" type="ORF">DFR24_3053</name>
</gene>
<comment type="caution">
    <text evidence="11">The sequence shown here is derived from an EMBL/GenBank/DDBJ whole genome shotgun (WGS) entry which is preliminary data.</text>
</comment>
<keyword evidence="3 9" id="KW-0808">Transferase</keyword>
<dbReference type="EMBL" id="SOBT01000009">
    <property type="protein sequence ID" value="TDU28678.1"/>
    <property type="molecule type" value="Genomic_DNA"/>
</dbReference>
<dbReference type="GO" id="GO:0005737">
    <property type="term" value="C:cytoplasm"/>
    <property type="evidence" value="ECO:0007669"/>
    <property type="project" value="UniProtKB-SubCell"/>
</dbReference>
<dbReference type="OrthoDB" id="9814580at2"/>
<evidence type="ECO:0000256" key="1">
    <source>
        <dbReference type="ARBA" id="ARBA00004496"/>
    </source>
</evidence>
<dbReference type="EC" id="2.7.7.87" evidence="9"/>
<keyword evidence="4 9" id="KW-0819">tRNA processing</keyword>
<keyword evidence="2 9" id="KW-0963">Cytoplasm</keyword>
<dbReference type="RefSeq" id="WP_133882209.1">
    <property type="nucleotide sequence ID" value="NZ_MWIN01000002.1"/>
</dbReference>
<evidence type="ECO:0000256" key="7">
    <source>
        <dbReference type="ARBA" id="ARBA00022840"/>
    </source>
</evidence>
<name>A0A4S3KAY2_9GAMM</name>
<dbReference type="SUPFAM" id="SSF55821">
    <property type="entry name" value="YrdC/RibB"/>
    <property type="match status" value="1"/>
</dbReference>
<dbReference type="PANTHER" id="PTHR17490:SF18">
    <property type="entry name" value="THREONYLCARBAMOYL-AMP SYNTHASE"/>
    <property type="match status" value="1"/>
</dbReference>
<reference evidence="11 12" key="1">
    <citation type="submission" date="2019-03" db="EMBL/GenBank/DDBJ databases">
        <title>Genomic Encyclopedia of Type Strains, Phase IV (KMG-IV): sequencing the most valuable type-strain genomes for metagenomic binning, comparative biology and taxonomic classification.</title>
        <authorList>
            <person name="Goeker M."/>
        </authorList>
    </citation>
    <scope>NUCLEOTIDE SEQUENCE [LARGE SCALE GENOMIC DNA]</scope>
    <source>
        <strain evidence="11 12">DSM 26377</strain>
    </source>
</reference>
<protein>
    <recommendedName>
        <fullName evidence="9">Threonylcarbamoyl-AMP synthase</fullName>
        <shortName evidence="9">TC-AMP synthase</shortName>
        <ecNumber evidence="9">2.7.7.87</ecNumber>
    </recommendedName>
    <alternativeName>
        <fullName evidence="9">L-threonylcarbamoyladenylate synthase</fullName>
    </alternativeName>
    <alternativeName>
        <fullName evidence="9">t(6)A37 threonylcarbamoyladenosine biosynthesis protein TsaC</fullName>
    </alternativeName>
    <alternativeName>
        <fullName evidence="9">tRNA threonylcarbamoyladenosine biosynthesis protein TsaC</fullName>
    </alternativeName>
</protein>
<dbReference type="PROSITE" id="PS51163">
    <property type="entry name" value="YRDC"/>
    <property type="match status" value="1"/>
</dbReference>
<dbReference type="FunFam" id="3.90.870.10:FF:000004">
    <property type="entry name" value="Threonylcarbamoyl-AMP synthase"/>
    <property type="match status" value="1"/>
</dbReference>
<comment type="subcellular location">
    <subcellularLocation>
        <location evidence="1 9">Cytoplasm</location>
    </subcellularLocation>
</comment>
<dbReference type="InterPro" id="IPR017945">
    <property type="entry name" value="DHBP_synth_RibB-like_a/b_dom"/>
</dbReference>
<evidence type="ECO:0000313" key="11">
    <source>
        <dbReference type="EMBL" id="TDU28678.1"/>
    </source>
</evidence>
<dbReference type="Proteomes" id="UP000295341">
    <property type="component" value="Unassembled WGS sequence"/>
</dbReference>
<sequence>MSSVHFRKAARALRAGGVIAYPTEAVWGLGTDPWNERACERLLAMKDRSWDKGLILVASSAEQLAPFIEVPSNAVWKRAALTWPGPNTWVFPCREETPMWISGDHDTIAVRISAHETVRALCERFGGAVVSTSANPAGREPALSATQARLYFGDELDYVLPGALGGLSKPTSIRDAQTGHILRR</sequence>
<evidence type="ECO:0000256" key="2">
    <source>
        <dbReference type="ARBA" id="ARBA00022490"/>
    </source>
</evidence>
<evidence type="ECO:0000259" key="10">
    <source>
        <dbReference type="PROSITE" id="PS51163"/>
    </source>
</evidence>
<dbReference type="Pfam" id="PF01300">
    <property type="entry name" value="Sua5_yciO_yrdC"/>
    <property type="match status" value="1"/>
</dbReference>
<dbReference type="Gene3D" id="3.90.870.10">
    <property type="entry name" value="DHBP synthase"/>
    <property type="match status" value="1"/>
</dbReference>
<evidence type="ECO:0000256" key="4">
    <source>
        <dbReference type="ARBA" id="ARBA00022694"/>
    </source>
</evidence>
<evidence type="ECO:0000256" key="6">
    <source>
        <dbReference type="ARBA" id="ARBA00022741"/>
    </source>
</evidence>
<keyword evidence="6 9" id="KW-0547">Nucleotide-binding</keyword>
<keyword evidence="7 9" id="KW-0067">ATP-binding</keyword>
<dbReference type="PANTHER" id="PTHR17490">
    <property type="entry name" value="SUA5"/>
    <property type="match status" value="1"/>
</dbReference>